<proteinExistence type="predicted"/>
<comment type="caution">
    <text evidence="2">The sequence shown here is derived from an EMBL/GenBank/DDBJ whole genome shotgun (WGS) entry which is preliminary data.</text>
</comment>
<feature type="transmembrane region" description="Helical" evidence="1">
    <location>
        <begin position="112"/>
        <end position="132"/>
    </location>
</feature>
<feature type="transmembrane region" description="Helical" evidence="1">
    <location>
        <begin position="213"/>
        <end position="234"/>
    </location>
</feature>
<sequence length="236" mass="28431">MKNNEIYLNNEVILVLKNYCIFGFLWLFFGFLPTYVFSYYELSINSILFSFLNAVILYFIFLNGFILFSFASRRSYNFIVNSNLSKIIYFLLFLYYFILVLRFYFIADTEVYGFRFFNGFVFPFWILCPLFVFNIRYRFNLFLCIFCCLLEVVFWYLFYSVNSTDHKENVLPAYIFFSTIIFVVLFPFFSYFLEKIGVFNIVKKSKNIKISSISKIISLVMIFLGGVFIFLFYLTF</sequence>
<keyword evidence="3" id="KW-1185">Reference proteome</keyword>
<keyword evidence="1" id="KW-0812">Transmembrane</keyword>
<accession>A0ABU0UZS0</accession>
<dbReference type="RefSeq" id="WP_307004593.1">
    <property type="nucleotide sequence ID" value="NZ_JAUTBK010000002.1"/>
</dbReference>
<feature type="transmembrane region" description="Helical" evidence="1">
    <location>
        <begin position="171"/>
        <end position="193"/>
    </location>
</feature>
<name>A0ABU0UZS0_ACIBI</name>
<organism evidence="2 3">
    <name type="scientific">Acinetobacter baylyi</name>
    <dbReference type="NCBI Taxonomy" id="202950"/>
    <lineage>
        <taxon>Bacteria</taxon>
        <taxon>Pseudomonadati</taxon>
        <taxon>Pseudomonadota</taxon>
        <taxon>Gammaproteobacteria</taxon>
        <taxon>Moraxellales</taxon>
        <taxon>Moraxellaceae</taxon>
        <taxon>Acinetobacter</taxon>
    </lineage>
</organism>
<feature type="transmembrane region" description="Helical" evidence="1">
    <location>
        <begin position="12"/>
        <end position="32"/>
    </location>
</feature>
<reference evidence="2 3" key="1">
    <citation type="submission" date="2023-07" db="EMBL/GenBank/DDBJ databases">
        <title>Functional and genomic diversity of the sorghum phyllosphere microbiome.</title>
        <authorList>
            <person name="Shade A."/>
        </authorList>
    </citation>
    <scope>NUCLEOTIDE SEQUENCE [LARGE SCALE GENOMIC DNA]</scope>
    <source>
        <strain evidence="2 3">SORGH_AS_0887</strain>
    </source>
</reference>
<feature type="transmembrane region" description="Helical" evidence="1">
    <location>
        <begin position="87"/>
        <end position="106"/>
    </location>
</feature>
<evidence type="ECO:0000256" key="1">
    <source>
        <dbReference type="SAM" id="Phobius"/>
    </source>
</evidence>
<evidence type="ECO:0000313" key="2">
    <source>
        <dbReference type="EMBL" id="MDQ1210048.1"/>
    </source>
</evidence>
<keyword evidence="1" id="KW-0472">Membrane</keyword>
<feature type="transmembrane region" description="Helical" evidence="1">
    <location>
        <begin position="44"/>
        <end position="66"/>
    </location>
</feature>
<evidence type="ECO:0000313" key="3">
    <source>
        <dbReference type="Proteomes" id="UP001233360"/>
    </source>
</evidence>
<protein>
    <submittedName>
        <fullName evidence="2">Uncharacterized protein</fullName>
    </submittedName>
</protein>
<gene>
    <name evidence="2" type="ORF">QE380_002971</name>
</gene>
<dbReference type="Proteomes" id="UP001233360">
    <property type="component" value="Unassembled WGS sequence"/>
</dbReference>
<dbReference type="EMBL" id="JAUTBK010000002">
    <property type="protein sequence ID" value="MDQ1210048.1"/>
    <property type="molecule type" value="Genomic_DNA"/>
</dbReference>
<feature type="transmembrane region" description="Helical" evidence="1">
    <location>
        <begin position="139"/>
        <end position="159"/>
    </location>
</feature>
<keyword evidence="1" id="KW-1133">Transmembrane helix</keyword>